<feature type="transmembrane region" description="Helical" evidence="2">
    <location>
        <begin position="44"/>
        <end position="69"/>
    </location>
</feature>
<evidence type="ECO:0000313" key="4">
    <source>
        <dbReference type="EMBL" id="ORX05101.1"/>
    </source>
</evidence>
<evidence type="ECO:0000313" key="5">
    <source>
        <dbReference type="Proteomes" id="UP000193710"/>
    </source>
</evidence>
<feature type="transmembrane region" description="Helical" evidence="2">
    <location>
        <begin position="270"/>
        <end position="291"/>
    </location>
</feature>
<dbReference type="STRING" id="47839.BN973_03485"/>
<reference evidence="3" key="1">
    <citation type="journal article" date="2014" name="Genome Announc.">
        <title>Draft Genome Sequence of Mycobacterium triplex DSM 44626.</title>
        <authorList>
            <person name="Sassi M."/>
            <person name="Croce O."/>
            <person name="Robert C."/>
            <person name="Raoult D."/>
            <person name="Drancourt M."/>
        </authorList>
    </citation>
    <scope>NUCLEOTIDE SEQUENCE [LARGE SCALE GENOMIC DNA]</scope>
    <source>
        <strain evidence="3">DSM 44626</strain>
    </source>
</reference>
<reference evidence="3" key="2">
    <citation type="submission" date="2014-04" db="EMBL/GenBank/DDBJ databases">
        <authorList>
            <person name="Xu Y.W."/>
            <person name="Yang Q."/>
        </authorList>
    </citation>
    <scope>NUCLEOTIDE SEQUENCE</scope>
    <source>
        <strain evidence="3">DSM 44626</strain>
    </source>
</reference>
<protein>
    <recommendedName>
        <fullName evidence="6">Carotenoid biosynthesis protein</fullName>
    </recommendedName>
</protein>
<dbReference type="Proteomes" id="UP000193710">
    <property type="component" value="Unassembled WGS sequence"/>
</dbReference>
<feature type="transmembrane region" description="Helical" evidence="2">
    <location>
        <begin position="89"/>
        <end position="108"/>
    </location>
</feature>
<dbReference type="AlphaFoldDB" id="A0A024JZX5"/>
<evidence type="ECO:0000256" key="2">
    <source>
        <dbReference type="SAM" id="Phobius"/>
    </source>
</evidence>
<organism evidence="3">
    <name type="scientific">Mycobacterium triplex</name>
    <dbReference type="NCBI Taxonomy" id="47839"/>
    <lineage>
        <taxon>Bacteria</taxon>
        <taxon>Bacillati</taxon>
        <taxon>Actinomycetota</taxon>
        <taxon>Actinomycetes</taxon>
        <taxon>Mycobacteriales</taxon>
        <taxon>Mycobacteriaceae</taxon>
        <taxon>Mycobacterium</taxon>
        <taxon>Mycobacterium simiae complex</taxon>
    </lineage>
</organism>
<evidence type="ECO:0000313" key="3">
    <source>
        <dbReference type="EMBL" id="CDO89114.1"/>
    </source>
</evidence>
<dbReference type="Proteomes" id="UP000028880">
    <property type="component" value="Unassembled WGS sequence"/>
</dbReference>
<dbReference type="EMBL" id="HG964446">
    <property type="protein sequence ID" value="CDO89114.1"/>
    <property type="molecule type" value="Genomic_DNA"/>
</dbReference>
<proteinExistence type="predicted"/>
<dbReference type="OrthoDB" id="4720727at2"/>
<feature type="transmembrane region" description="Helical" evidence="2">
    <location>
        <begin position="12"/>
        <end position="32"/>
    </location>
</feature>
<feature type="transmembrane region" description="Helical" evidence="2">
    <location>
        <begin position="297"/>
        <end position="315"/>
    </location>
</feature>
<accession>A0A024JZX5</accession>
<keyword evidence="2" id="KW-1133">Transmembrane helix</keyword>
<dbReference type="RefSeq" id="WP_036469607.1">
    <property type="nucleotide sequence ID" value="NZ_HG964446.1"/>
</dbReference>
<sequence>MRFNNPLEIGWQLHVLDVVMATINVLAVVYAIRQYRRGHPTYLVLWASSFAYGVILEFTTGMLISRSYIQGEFTVMLMTGSIPGYKTDMPVYILLLYPAINFLGFKLVEAFGIRSILARAMSAGVITVLIDAPYGVTGPLPNVRWWRWLDWTIGGRHMFEYWYGWPITEAVWQMTWPPLLMWLVWQWERRRAATVFGVAAPVRTPLKTVVAVPLLIGLMVNTGGLLLSFPISLAIGFDLPHYPFALAIAALLVVVFLFSDKRPVGMDGMAWVLLGIYVLGYAVLAAASFAAQPVPGGQITLVAVALTTLVLLACYSGHAARRMPPESESHAGGSAPSVPASPDTGRAMS</sequence>
<feature type="transmembrane region" description="Helical" evidence="2">
    <location>
        <begin position="241"/>
        <end position="258"/>
    </location>
</feature>
<feature type="transmembrane region" description="Helical" evidence="2">
    <location>
        <begin position="206"/>
        <end position="229"/>
    </location>
</feature>
<feature type="region of interest" description="Disordered" evidence="1">
    <location>
        <begin position="324"/>
        <end position="349"/>
    </location>
</feature>
<dbReference type="HOGENOM" id="CLU_794160_0_0_11"/>
<keyword evidence="2" id="KW-0812">Transmembrane</keyword>
<evidence type="ECO:0008006" key="6">
    <source>
        <dbReference type="Google" id="ProtNLM"/>
    </source>
</evidence>
<gene>
    <name evidence="4" type="ORF">AWC29_11605</name>
    <name evidence="3" type="ORF">BN973_03485</name>
</gene>
<keyword evidence="5" id="KW-1185">Reference proteome</keyword>
<reference evidence="4 5" key="3">
    <citation type="submission" date="2016-01" db="EMBL/GenBank/DDBJ databases">
        <title>The new phylogeny of the genus Mycobacterium.</title>
        <authorList>
            <person name="Tarcisio F."/>
            <person name="Conor M."/>
            <person name="Antonella G."/>
            <person name="Elisabetta G."/>
            <person name="Giulia F.S."/>
            <person name="Sara T."/>
            <person name="Anna F."/>
            <person name="Clotilde B."/>
            <person name="Roberto B."/>
            <person name="Veronica D.S."/>
            <person name="Fabio R."/>
            <person name="Monica P."/>
            <person name="Olivier J."/>
            <person name="Enrico T."/>
            <person name="Nicola S."/>
        </authorList>
    </citation>
    <scope>NUCLEOTIDE SEQUENCE [LARGE SCALE GENOMIC DNA]</scope>
    <source>
        <strain evidence="4 5">DSM 44626</strain>
    </source>
</reference>
<name>A0A024JZX5_9MYCO</name>
<keyword evidence="2" id="KW-0472">Membrane</keyword>
<evidence type="ECO:0000256" key="1">
    <source>
        <dbReference type="SAM" id="MobiDB-lite"/>
    </source>
</evidence>
<dbReference type="EMBL" id="LQPY01000015">
    <property type="protein sequence ID" value="ORX05101.1"/>
    <property type="molecule type" value="Genomic_DNA"/>
</dbReference>